<dbReference type="GO" id="GO:0075732">
    <property type="term" value="P:viral penetration into host nucleus"/>
    <property type="evidence" value="ECO:0007669"/>
    <property type="project" value="UniProtKB-KW"/>
</dbReference>
<evidence type="ECO:0000256" key="9">
    <source>
        <dbReference type="ARBA" id="ARBA00031336"/>
    </source>
</evidence>
<keyword evidence="10" id="KW-1048">Host nucleus</keyword>
<dbReference type="PRINTS" id="PR00223">
    <property type="entry name" value="GEMCOATARBR1"/>
</dbReference>
<protein>
    <recommendedName>
        <fullName evidence="3 10">Capsid protein</fullName>
    </recommendedName>
    <alternativeName>
        <fullName evidence="9 10">Coat protein</fullName>
    </alternativeName>
</protein>
<keyword evidence="8 10" id="KW-1160">Virus entry into host cell</keyword>
<dbReference type="EMBL" id="KX840468">
    <property type="protein sequence ID" value="ASU45682.1"/>
    <property type="molecule type" value="Genomic_DNA"/>
</dbReference>
<evidence type="ECO:0000256" key="2">
    <source>
        <dbReference type="ARBA" id="ARBA00005468"/>
    </source>
</evidence>
<evidence type="ECO:0000313" key="12">
    <source>
        <dbReference type="EMBL" id="ASU45682.1"/>
    </source>
</evidence>
<accession>A0A223PL87</accession>
<dbReference type="GO" id="GO:0039615">
    <property type="term" value="C:T=1 icosahedral viral capsid"/>
    <property type="evidence" value="ECO:0007669"/>
    <property type="project" value="UniProtKB-KW"/>
</dbReference>
<keyword evidence="7 10" id="KW-0946">Virion</keyword>
<dbReference type="GO" id="GO:0003677">
    <property type="term" value="F:DNA binding"/>
    <property type="evidence" value="ECO:0007669"/>
    <property type="project" value="UniProtKB-KW"/>
</dbReference>
<organism evidence="11">
    <name type="scientific">Citrus chlorotic dwarf associated virus</name>
    <dbReference type="NCBI Taxonomy" id="1202142"/>
    <lineage>
        <taxon>Viruses</taxon>
        <taxon>Monodnaviria</taxon>
        <taxon>Shotokuvirae</taxon>
        <taxon>Cressdnaviricota</taxon>
        <taxon>Repensiviricetes</taxon>
        <taxon>Geplafuvirales</taxon>
        <taxon>Geminiviridae</taxon>
        <taxon>Citlodavirus</taxon>
        <taxon>Citlodavirus citri</taxon>
    </lineage>
</organism>
<dbReference type="GO" id="GO:0046718">
    <property type="term" value="P:symbiont entry into host cell"/>
    <property type="evidence" value="ECO:0007669"/>
    <property type="project" value="UniProtKB-KW"/>
</dbReference>
<keyword evidence="4 10" id="KW-1140">T=1 icosahedral capsid protein</keyword>
<keyword evidence="10" id="KW-0863">Zinc-finger</keyword>
<evidence type="ECO:0000256" key="6">
    <source>
        <dbReference type="ARBA" id="ARBA00022561"/>
    </source>
</evidence>
<dbReference type="InterPro" id="IPR029053">
    <property type="entry name" value="Viral_coat"/>
</dbReference>
<dbReference type="PRINTS" id="PR00224">
    <property type="entry name" value="GEMCOATAR1"/>
</dbReference>
<dbReference type="GO" id="GO:0005198">
    <property type="term" value="F:structural molecule activity"/>
    <property type="evidence" value="ECO:0007669"/>
    <property type="project" value="InterPro"/>
</dbReference>
<evidence type="ECO:0000256" key="8">
    <source>
        <dbReference type="ARBA" id="ARBA00023296"/>
    </source>
</evidence>
<keyword evidence="6 10" id="KW-0167">Capsid protein</keyword>
<dbReference type="InterPro" id="IPR000263">
    <property type="entry name" value="GV_A/BR1_coat"/>
</dbReference>
<keyword evidence="10" id="KW-0238">DNA-binding</keyword>
<evidence type="ECO:0000256" key="3">
    <source>
        <dbReference type="ARBA" id="ARBA00018091"/>
    </source>
</evidence>
<comment type="similarity">
    <text evidence="2 10">Belongs to the geminiviridae capsid protein family.</text>
</comment>
<evidence type="ECO:0000256" key="10">
    <source>
        <dbReference type="RuleBase" id="RU363025"/>
    </source>
</evidence>
<dbReference type="GO" id="GO:0043657">
    <property type="term" value="C:host cell"/>
    <property type="evidence" value="ECO:0007669"/>
    <property type="project" value="GOC"/>
</dbReference>
<comment type="function">
    <text evidence="10">Binds the genomic viral ssDNA and shuttles it into and out of the cell nucleus.</text>
</comment>
<sequence length="254" mass="28687">MVSTRSGGQYGTSRVTTVETLPMWATKRRRRPRWPRKEKKPKIAGAVFVKARPRRKSSKGVPPGCKGPCKTHTVDVIKTIYHDGRGSGMISNIDRGDELGQREGRKIRVSRMIIRGKIWLDVNNASVPGSNLAKIWIFKDRRPGTEPVAFNALMDMSDSEPLSAFVKVDYRDRFIALHTMTVDLHGGKDFRVDELDLDELVEINSDVLFSHEDDGSVAHTIKNGIFIYYACSDPRQTVQITAQARLYFYDSTSN</sequence>
<evidence type="ECO:0000256" key="1">
    <source>
        <dbReference type="ARBA" id="ARBA00004328"/>
    </source>
</evidence>
<keyword evidence="5 10" id="KW-1163">Viral penetration into host nucleus</keyword>
<evidence type="ECO:0000256" key="5">
    <source>
        <dbReference type="ARBA" id="ARBA00022524"/>
    </source>
</evidence>
<dbReference type="Pfam" id="PF00844">
    <property type="entry name" value="Gemini_coat"/>
    <property type="match status" value="1"/>
</dbReference>
<dbReference type="GO" id="GO:0008270">
    <property type="term" value="F:zinc ion binding"/>
    <property type="evidence" value="ECO:0007669"/>
    <property type="project" value="UniProtKB-KW"/>
</dbReference>
<evidence type="ECO:0000256" key="4">
    <source>
        <dbReference type="ARBA" id="ARBA00022431"/>
    </source>
</evidence>
<comment type="subcellular location">
    <subcellularLocation>
        <location evidence="10">Host nucleus</location>
    </subcellularLocation>
    <subcellularLocation>
        <location evidence="1 10">Virion</location>
    </subcellularLocation>
</comment>
<dbReference type="GO" id="GO:0042025">
    <property type="term" value="C:host cell nucleus"/>
    <property type="evidence" value="ECO:0007669"/>
    <property type="project" value="UniProtKB-SubCell"/>
</dbReference>
<evidence type="ECO:0000313" key="11">
    <source>
        <dbReference type="EMBL" id="ASU45677.1"/>
    </source>
</evidence>
<dbReference type="EMBL" id="KX840467">
    <property type="protein sequence ID" value="ASU45677.1"/>
    <property type="molecule type" value="Genomic_DNA"/>
</dbReference>
<dbReference type="InterPro" id="IPR000650">
    <property type="entry name" value="Gem_coat_AR1"/>
</dbReference>
<keyword evidence="10" id="KW-0862">Zinc</keyword>
<keyword evidence="10" id="KW-0479">Metal-binding</keyword>
<proteinExistence type="inferred from homology"/>
<dbReference type="Gene3D" id="2.60.120.20">
    <property type="match status" value="1"/>
</dbReference>
<evidence type="ECO:0000256" key="7">
    <source>
        <dbReference type="ARBA" id="ARBA00022844"/>
    </source>
</evidence>
<name>A0A223PL87_9GEMI</name>
<reference evidence="11" key="1">
    <citation type="journal article" date="2017" name="Australas. Plant Pathol.">
        <title>Distribution and molecular characterization of citrus chlorotic dwarf-associated virus in China.</title>
        <authorList>
            <person name="Zhou Y."/>
            <person name="Zhang Y."/>
            <person name="Liu Y."/>
            <person name="Chen H."/>
            <person name="Li T."/>
            <person name="Zhou C."/>
        </authorList>
    </citation>
    <scope>NUCLEOTIDE SEQUENCE</scope>
    <source>
        <strain evidence="11">YN-EL1</strain>
        <strain evidence="12">YN-EL2</strain>
    </source>
</reference>